<reference evidence="3 4" key="1">
    <citation type="submission" date="2019-02" db="EMBL/GenBank/DDBJ databases">
        <title>Bacterial novel species Emticicia sp. 17J42-9 isolated from soil.</title>
        <authorList>
            <person name="Jung H.-Y."/>
        </authorList>
    </citation>
    <scope>NUCLEOTIDE SEQUENCE [LARGE SCALE GENOMIC DNA]</scope>
    <source>
        <strain evidence="3 4">17J42-9</strain>
    </source>
</reference>
<evidence type="ECO:0000313" key="4">
    <source>
        <dbReference type="Proteomes" id="UP000293162"/>
    </source>
</evidence>
<dbReference type="InterPro" id="IPR045659">
    <property type="entry name" value="LptD_2"/>
</dbReference>
<keyword evidence="1" id="KW-0732">Signal</keyword>
<evidence type="ECO:0000313" key="3">
    <source>
        <dbReference type="EMBL" id="RYU95506.1"/>
    </source>
</evidence>
<feature type="domain" description="LPS-assembly protein LptD central" evidence="2">
    <location>
        <begin position="230"/>
        <end position="782"/>
    </location>
</feature>
<evidence type="ECO:0000259" key="2">
    <source>
        <dbReference type="Pfam" id="PF19838"/>
    </source>
</evidence>
<protein>
    <submittedName>
        <fullName evidence="3">LPS-assembly protein LptD</fullName>
    </submittedName>
</protein>
<organism evidence="3 4">
    <name type="scientific">Emticicia agri</name>
    <dbReference type="NCBI Taxonomy" id="2492393"/>
    <lineage>
        <taxon>Bacteria</taxon>
        <taxon>Pseudomonadati</taxon>
        <taxon>Bacteroidota</taxon>
        <taxon>Cytophagia</taxon>
        <taxon>Cytophagales</taxon>
        <taxon>Leadbetterellaceae</taxon>
        <taxon>Emticicia</taxon>
    </lineage>
</organism>
<evidence type="ECO:0000256" key="1">
    <source>
        <dbReference type="SAM" id="SignalP"/>
    </source>
</evidence>
<keyword evidence="4" id="KW-1185">Reference proteome</keyword>
<proteinExistence type="predicted"/>
<dbReference type="PANTHER" id="PTHR30189:SF1">
    <property type="entry name" value="LPS-ASSEMBLY PROTEIN LPTD"/>
    <property type="match status" value="1"/>
</dbReference>
<gene>
    <name evidence="3" type="ORF">EWM59_11465</name>
</gene>
<dbReference type="GO" id="GO:0009279">
    <property type="term" value="C:cell outer membrane"/>
    <property type="evidence" value="ECO:0007669"/>
    <property type="project" value="TreeGrafter"/>
</dbReference>
<feature type="signal peptide" evidence="1">
    <location>
        <begin position="1"/>
        <end position="18"/>
    </location>
</feature>
<feature type="chain" id="PRO_5020391893" evidence="1">
    <location>
        <begin position="19"/>
        <end position="987"/>
    </location>
</feature>
<dbReference type="OrthoDB" id="9802320at2"/>
<dbReference type="Pfam" id="PF19838">
    <property type="entry name" value="LptD_2"/>
    <property type="match status" value="1"/>
</dbReference>
<dbReference type="EMBL" id="SEWF01000014">
    <property type="protein sequence ID" value="RYU95506.1"/>
    <property type="molecule type" value="Genomic_DNA"/>
</dbReference>
<dbReference type="RefSeq" id="WP_130021112.1">
    <property type="nucleotide sequence ID" value="NZ_SEWF01000014.1"/>
</dbReference>
<comment type="caution">
    <text evidence="3">The sequence shown here is derived from an EMBL/GenBank/DDBJ whole genome shotgun (WGS) entry which is preliminary data.</text>
</comment>
<dbReference type="AlphaFoldDB" id="A0A4Q5LZT1"/>
<dbReference type="Gene3D" id="2.60.450.10">
    <property type="entry name" value="Lipopolysaccharide (LPS) transport protein A like domain"/>
    <property type="match status" value="1"/>
</dbReference>
<dbReference type="PANTHER" id="PTHR30189">
    <property type="entry name" value="LPS-ASSEMBLY PROTEIN"/>
    <property type="match status" value="1"/>
</dbReference>
<name>A0A4Q5LZT1_9BACT</name>
<dbReference type="InterPro" id="IPR050218">
    <property type="entry name" value="LptD"/>
</dbReference>
<sequence>MKFFLIVCSIFFSISAFAQFPSIDPLRRTGTGGNNGFGQPLPENTRKTRTVTGNKLFAEKQDTVKVIIADSLKSKDSSLQSTVKYTAQDSTIMEVDGKTVHLYGQAKVTYGDIELEADYIRLDWGKNEIFAHGSPDTTKQGEKVKGKPVFSQSGDKYNTDTIRYNFKSRKAIIKNIVTQQGEGFVQGEKVKKDPQDNLYLVHAKYTTCNLKEPHFHIAARKIKLVNKKQVISGPFNFVLSGIPLPIGLPFGFFPVPKKKEIGTSGIIMGSYGEEPRNRGFYFRDFGYYFAINENIGAKVLAQIYSKGSYGVGIQSSYAKRYKYAGNLSFQYNYNKPVAEVLDPTTTQTAAKDFSLNWSHSPANKRPDRSFSSSVNLRSNGFNRNNVNTADVSNYLSSSSNSSVQFGRTFAQKVVTSAGLNISQNFTTGQMDASLNYSIGLNQFNPFVPEKKMIGRWFESFRVGFNVNGGYQATNTKVNSITSYSEYKIVRQLADGTYESIEAKPLTNEEIRLRDANPLTLSLEDRAGQKALQERLNNVRKINSLSALSDILADGQFRTTYSLPITLPNFKIARYINFTPSISLRGDIFTQALSYEYIESQNAVRIDTVKGFFPTYQTSVSGSMNTRIYGTYQFKGKGRLQAIRHTLAPSISVSYAPDFTKNLFDYKVVRIDEVRDSVTGVVTRTALNRLLPRYPSLGASAGASGSIGFGITNQLEAKVRSKSDTAAKAFEKISLLDNFGINGSYNLLAIGDSMNLSNISMSANTNLFKNLINVNLSGSFDPYYYTQESTAELRALNPAGRITRFYKVAESGKFSLGNLATLRSANIAIATRLSPETFDKSKAKPKETKSTDPAMDAMKKFVAANPELYVDFSIPWTLSLSYNLNYSKQGLAIAQVTQAVTVQGDFSLTPKWKVGFNTGWDFQFKAATLTNVSLHRELHCWDMSFNWTPIAGNNLRSSNYSFDLRVRSTLLQELKVSRRRQTYGQGGF</sequence>
<dbReference type="GO" id="GO:1990351">
    <property type="term" value="C:transporter complex"/>
    <property type="evidence" value="ECO:0007669"/>
    <property type="project" value="TreeGrafter"/>
</dbReference>
<accession>A0A4Q5LZT1</accession>
<dbReference type="Proteomes" id="UP000293162">
    <property type="component" value="Unassembled WGS sequence"/>
</dbReference>